<dbReference type="Pfam" id="PF13833">
    <property type="entry name" value="EF-hand_8"/>
    <property type="match status" value="1"/>
</dbReference>
<evidence type="ECO:0000313" key="7">
    <source>
        <dbReference type="Proteomes" id="UP000663854"/>
    </source>
</evidence>
<sequence>MGNLQPGRNERPELSERELSYITLHTNFTRKQIDDFHVRFLTYYPRGYINFDQFCDLYSNELKHLQSSRPLLERLFHHIDTDKDGRLNFKEILFFKAISLPETDNNEKLRWIFVLYDTNQDRKIDQREFLDLCYLVYHIHGHLLTKNRLDELKRLFAKFDINGDGQLNCYEFLQLCKQCTDLLEFLAPMFNNTTWNIKKDDLSTFTKTNELTSNKIEYLIKRTKFSREQVSHYHEIFRTRCHSGRLTKNEFVNFYQQLLPSTSSGIYSEFIFRAFDNLSKDGFIQFDEFLIAIYIHSNASTPREKLEWLYNAYDRDGDGIIDYNELNQIIHALFVLHGIDKEKHSVAYVTYEIMTILDLNNDDKISKQEFLNMLKDKELTNFLAPSFVKQN</sequence>
<feature type="domain" description="EF-hand" evidence="4">
    <location>
        <begin position="352"/>
        <end position="380"/>
    </location>
</feature>
<dbReference type="PROSITE" id="PS50222">
    <property type="entry name" value="EF_HAND_2"/>
    <property type="match status" value="5"/>
</dbReference>
<accession>A0A814GW55</accession>
<dbReference type="SUPFAM" id="SSF47473">
    <property type="entry name" value="EF-hand"/>
    <property type="match status" value="2"/>
</dbReference>
<dbReference type="InterPro" id="IPR002048">
    <property type="entry name" value="EF_hand_dom"/>
</dbReference>
<comment type="caution">
    <text evidence="5">The sequence shown here is derived from an EMBL/GenBank/DDBJ whole genome shotgun (WGS) entry which is preliminary data.</text>
</comment>
<organism evidence="5 7">
    <name type="scientific">Rotaria sordida</name>
    <dbReference type="NCBI Taxonomy" id="392033"/>
    <lineage>
        <taxon>Eukaryota</taxon>
        <taxon>Metazoa</taxon>
        <taxon>Spiralia</taxon>
        <taxon>Gnathifera</taxon>
        <taxon>Rotifera</taxon>
        <taxon>Eurotatoria</taxon>
        <taxon>Bdelloidea</taxon>
        <taxon>Philodinida</taxon>
        <taxon>Philodinidae</taxon>
        <taxon>Rotaria</taxon>
    </lineage>
</organism>
<keyword evidence="1" id="KW-0479">Metal-binding</keyword>
<evidence type="ECO:0000313" key="6">
    <source>
        <dbReference type="EMBL" id="CAF1086168.1"/>
    </source>
</evidence>
<feature type="domain" description="EF-hand" evidence="4">
    <location>
        <begin position="301"/>
        <end position="336"/>
    </location>
</feature>
<dbReference type="AlphaFoldDB" id="A0A814GW55"/>
<feature type="domain" description="EF-hand" evidence="4">
    <location>
        <begin position="67"/>
        <end position="102"/>
    </location>
</feature>
<dbReference type="PANTHER" id="PTHR23055">
    <property type="entry name" value="CALCIUM BINDING PROTEINS"/>
    <property type="match status" value="1"/>
</dbReference>
<reference evidence="5" key="1">
    <citation type="submission" date="2021-02" db="EMBL/GenBank/DDBJ databases">
        <authorList>
            <person name="Nowell W R."/>
        </authorList>
    </citation>
    <scope>NUCLEOTIDE SEQUENCE</scope>
</reference>
<feature type="domain" description="EF-hand" evidence="4">
    <location>
        <begin position="147"/>
        <end position="182"/>
    </location>
</feature>
<dbReference type="PRINTS" id="PR00450">
    <property type="entry name" value="RECOVERIN"/>
</dbReference>
<evidence type="ECO:0000313" key="5">
    <source>
        <dbReference type="EMBL" id="CAF1001383.1"/>
    </source>
</evidence>
<dbReference type="PROSITE" id="PS00018">
    <property type="entry name" value="EF_HAND_1"/>
    <property type="match status" value="5"/>
</dbReference>
<evidence type="ECO:0000313" key="8">
    <source>
        <dbReference type="Proteomes" id="UP000663870"/>
    </source>
</evidence>
<dbReference type="Proteomes" id="UP000663854">
    <property type="component" value="Unassembled WGS sequence"/>
</dbReference>
<keyword evidence="8" id="KW-1185">Reference proteome</keyword>
<dbReference type="InterPro" id="IPR028846">
    <property type="entry name" value="Recoverin"/>
</dbReference>
<dbReference type="Gene3D" id="1.10.238.10">
    <property type="entry name" value="EF-hand"/>
    <property type="match status" value="2"/>
</dbReference>
<dbReference type="InterPro" id="IPR018247">
    <property type="entry name" value="EF_Hand_1_Ca_BS"/>
</dbReference>
<proteinExistence type="predicted"/>
<protein>
    <recommendedName>
        <fullName evidence="4">EF-hand domain-containing protein</fullName>
    </recommendedName>
</protein>
<dbReference type="PANTHER" id="PTHR23055:SF69">
    <property type="entry name" value="NEURONAL CALCIUM SENSOR 2"/>
    <property type="match status" value="1"/>
</dbReference>
<dbReference type="Pfam" id="PF13499">
    <property type="entry name" value="EF-hand_7"/>
    <property type="match status" value="2"/>
</dbReference>
<dbReference type="EMBL" id="CAJNOH010000327">
    <property type="protein sequence ID" value="CAF1001383.1"/>
    <property type="molecule type" value="Genomic_DNA"/>
</dbReference>
<evidence type="ECO:0000256" key="3">
    <source>
        <dbReference type="ARBA" id="ARBA00022837"/>
    </source>
</evidence>
<name>A0A814GW55_9BILA</name>
<dbReference type="Proteomes" id="UP000663870">
    <property type="component" value="Unassembled WGS sequence"/>
</dbReference>
<gene>
    <name evidence="6" type="ORF">JXQ802_LOCUS18439</name>
    <name evidence="5" type="ORF">PYM288_LOCUS14625</name>
</gene>
<dbReference type="CDD" id="cd00051">
    <property type="entry name" value="EFh"/>
    <property type="match status" value="2"/>
</dbReference>
<dbReference type="InterPro" id="IPR011992">
    <property type="entry name" value="EF-hand-dom_pair"/>
</dbReference>
<evidence type="ECO:0000256" key="1">
    <source>
        <dbReference type="ARBA" id="ARBA00022723"/>
    </source>
</evidence>
<evidence type="ECO:0000259" key="4">
    <source>
        <dbReference type="PROSITE" id="PS50222"/>
    </source>
</evidence>
<evidence type="ECO:0000256" key="2">
    <source>
        <dbReference type="ARBA" id="ARBA00022737"/>
    </source>
</evidence>
<feature type="domain" description="EF-hand" evidence="4">
    <location>
        <begin position="104"/>
        <end position="139"/>
    </location>
</feature>
<dbReference type="EMBL" id="CAJNOL010000485">
    <property type="protein sequence ID" value="CAF1086168.1"/>
    <property type="molecule type" value="Genomic_DNA"/>
</dbReference>
<dbReference type="SMART" id="SM00054">
    <property type="entry name" value="EFh"/>
    <property type="match status" value="6"/>
</dbReference>
<keyword evidence="3" id="KW-0106">Calcium</keyword>
<dbReference type="GO" id="GO:0005509">
    <property type="term" value="F:calcium ion binding"/>
    <property type="evidence" value="ECO:0007669"/>
    <property type="project" value="InterPro"/>
</dbReference>
<keyword evidence="2" id="KW-0677">Repeat</keyword>